<keyword evidence="3" id="KW-1185">Reference proteome</keyword>
<proteinExistence type="predicted"/>
<comment type="caution">
    <text evidence="2">The sequence shown here is derived from an EMBL/GenBank/DDBJ whole genome shotgun (WGS) entry which is preliminary data.</text>
</comment>
<evidence type="ECO:0000256" key="1">
    <source>
        <dbReference type="SAM" id="MobiDB-lite"/>
    </source>
</evidence>
<name>A0A9Q5NEZ3_SANBA</name>
<protein>
    <submittedName>
        <fullName evidence="2">Uncharacterized protein</fullName>
    </submittedName>
</protein>
<sequence length="154" mass="16743">MATLMQSATHPSHCSSSTSPVAHIAIQSSPPPSASSSGQGAFAFVRIHNDVCLVQADASFTSSSPKSPLSAVFITPVELAVFRHEFGTMFRLTRHAKLPARDVQLLAPLDDAGVLCDADSGVVFLAREMTDQLLRYTSPRRRIQHAALRPRRQY</sequence>
<evidence type="ECO:0000313" key="2">
    <source>
        <dbReference type="EMBL" id="OCB91654.1"/>
    </source>
</evidence>
<organism evidence="2 3">
    <name type="scientific">Sanghuangporus baumii</name>
    <name type="common">Phellinus baumii</name>
    <dbReference type="NCBI Taxonomy" id="108892"/>
    <lineage>
        <taxon>Eukaryota</taxon>
        <taxon>Fungi</taxon>
        <taxon>Dikarya</taxon>
        <taxon>Basidiomycota</taxon>
        <taxon>Agaricomycotina</taxon>
        <taxon>Agaricomycetes</taxon>
        <taxon>Hymenochaetales</taxon>
        <taxon>Hymenochaetaceae</taxon>
        <taxon>Sanghuangporus</taxon>
    </lineage>
</organism>
<feature type="region of interest" description="Disordered" evidence="1">
    <location>
        <begin position="1"/>
        <end position="34"/>
    </location>
</feature>
<accession>A0A9Q5NEZ3</accession>
<dbReference type="Proteomes" id="UP000757232">
    <property type="component" value="Unassembled WGS sequence"/>
</dbReference>
<feature type="compositionally biased region" description="Low complexity" evidence="1">
    <location>
        <begin position="7"/>
        <end position="34"/>
    </location>
</feature>
<gene>
    <name evidence="2" type="ORF">A7U60_g1089</name>
</gene>
<reference evidence="2" key="1">
    <citation type="submission" date="2016-06" db="EMBL/GenBank/DDBJ databases">
        <title>Draft Genome sequence of the fungus Inonotus baumii.</title>
        <authorList>
            <person name="Zhu H."/>
            <person name="Lin W."/>
        </authorList>
    </citation>
    <scope>NUCLEOTIDE SEQUENCE</scope>
    <source>
        <strain evidence="2">821</strain>
    </source>
</reference>
<dbReference type="AlphaFoldDB" id="A0A9Q5NEZ3"/>
<evidence type="ECO:0000313" key="3">
    <source>
        <dbReference type="Proteomes" id="UP000757232"/>
    </source>
</evidence>
<dbReference type="EMBL" id="LNZH02000075">
    <property type="protein sequence ID" value="OCB91654.1"/>
    <property type="molecule type" value="Genomic_DNA"/>
</dbReference>
<dbReference type="OrthoDB" id="3231772at2759"/>